<accession>A0ABX8SC07</accession>
<evidence type="ECO:0000313" key="2">
    <source>
        <dbReference type="Proteomes" id="UP000887023"/>
    </source>
</evidence>
<reference evidence="1" key="1">
    <citation type="submission" date="2021-07" db="EMBL/GenBank/DDBJ databases">
        <title>Candidatus Kaistella beijingensis sp. nov. isolated from a municipal wastewater treatment plant is involved in sludge foaming.</title>
        <authorList>
            <person name="Song Y."/>
            <person name="Liu S.-J."/>
        </authorList>
    </citation>
    <scope>NUCLEOTIDE SEQUENCE</scope>
    <source>
        <strain evidence="1">DSM 43998</strain>
    </source>
</reference>
<keyword evidence="2" id="KW-1185">Reference proteome</keyword>
<evidence type="ECO:0008006" key="3">
    <source>
        <dbReference type="Google" id="ProtNLM"/>
    </source>
</evidence>
<dbReference type="RefSeq" id="WP_066472802.1">
    <property type="nucleotide sequence ID" value="NZ_CBCRUZ010000008.1"/>
</dbReference>
<protein>
    <recommendedName>
        <fullName evidence="3">Diacylglycerol O-acyltransferase</fullName>
    </recommendedName>
</protein>
<dbReference type="Proteomes" id="UP000887023">
    <property type="component" value="Chromosome"/>
</dbReference>
<dbReference type="EMBL" id="CP079105">
    <property type="protein sequence ID" value="QXQ13231.1"/>
    <property type="molecule type" value="Genomic_DNA"/>
</dbReference>
<name>A0ABX8SC07_9ACTN</name>
<proteinExistence type="predicted"/>
<organism evidence="1 2">
    <name type="scientific">Skermania pinensis</name>
    <dbReference type="NCBI Taxonomy" id="39122"/>
    <lineage>
        <taxon>Bacteria</taxon>
        <taxon>Bacillati</taxon>
        <taxon>Actinomycetota</taxon>
        <taxon>Actinomycetes</taxon>
        <taxon>Mycobacteriales</taxon>
        <taxon>Gordoniaceae</taxon>
        <taxon>Skermania</taxon>
    </lineage>
</organism>
<evidence type="ECO:0000313" key="1">
    <source>
        <dbReference type="EMBL" id="QXQ13231.1"/>
    </source>
</evidence>
<gene>
    <name evidence="1" type="ORF">KV203_15295</name>
</gene>
<sequence>MSRLSVVDEIFLRSHRGLGTPIAMQGIWRTADQVAPDLLAELHSRLRVSALGRRVVIPRVPGARPRWQPSVRAYPLDYRHTAVSPARVAAWAWSVVPELDPEHGPGWHLAAAPIAAGGTAVALSVSHVLADARGMLLAVADALTGRTRAVAEPVDSDWADAGRQYRIAVGGTIGALVRGGRPPATPAVERRPAPADPIPRSAILDIHPPDWAAAAASRAVSGNSLFVAVAANILWGSGFDNDVIDVALPVDERRAGATDVANQLRMATTALRRGAAPTAVQDACRVGYARPAGPPNGFPAELLGVLPRRLAYRLSAGAGERDLLCSDIGRLPNELATLGRHRADAVAARAVHPRLPAARFPRTRLSAYLCRGPQAHTLALVSLDPDRVVSDDALTALARTELAALGVETHPW</sequence>